<feature type="region of interest" description="Disordered" evidence="1">
    <location>
        <begin position="358"/>
        <end position="391"/>
    </location>
</feature>
<keyword evidence="2" id="KW-0812">Transmembrane</keyword>
<dbReference type="AlphaFoldDB" id="A0AAP0NZX9"/>
<reference evidence="3 4" key="1">
    <citation type="submission" date="2024-01" db="EMBL/GenBank/DDBJ databases">
        <title>Genome assemblies of Stephania.</title>
        <authorList>
            <person name="Yang L."/>
        </authorList>
    </citation>
    <scope>NUCLEOTIDE SEQUENCE [LARGE SCALE GENOMIC DNA]</scope>
    <source>
        <strain evidence="3">QJT</strain>
        <tissue evidence="3">Leaf</tissue>
    </source>
</reference>
<feature type="compositionally biased region" description="Basic and acidic residues" evidence="1">
    <location>
        <begin position="370"/>
        <end position="391"/>
    </location>
</feature>
<keyword evidence="4" id="KW-1185">Reference proteome</keyword>
<keyword evidence="2" id="KW-1133">Transmembrane helix</keyword>
<accession>A0AAP0NZX9</accession>
<dbReference type="EMBL" id="JBBNAE010000005">
    <property type="protein sequence ID" value="KAK9124794.1"/>
    <property type="molecule type" value="Genomic_DNA"/>
</dbReference>
<sequence>MAISSSSFFSSYRRIAAATHRRFNLSSSISTPLQHQHQHQHHLLRTLPFSTSYSSSSPSNRHPFSSSFTSQSHSPKLHTPLPPRSSSSRTSLLGLTTFITPYTHGYGGLLSHFSSSSSSSSSSSNLKPSTSAAGGGGGLLRSAFLRYRQVVGLQFEAFWKRNYLLLVAIGGLALCLLLWRIMFGIATTFIGLSEGLAKYGFLAFSSAIVAFTALYFRSRFTINPDKVYRLAMTKLNTSAGILEVMGAPLSGTDLRAYVMSGGGLAFKDLRFKLRSKRCFLIFPIRGSERRGLVSVELKKTKGQYDMKLLAVDVPMVAGPDQRFFLIGNEEEYQIGGGLISELRDPIVKAMAAEKEFEALDQQEEAEDAERELQEAERKNREEIEKIEKDGA</sequence>
<dbReference type="PANTHER" id="PTHR36354">
    <property type="entry name" value="IMPORT INNER MEMBRANE TRANSLOCASE SUBUNIT"/>
    <property type="match status" value="1"/>
</dbReference>
<evidence type="ECO:0008006" key="5">
    <source>
        <dbReference type="Google" id="ProtNLM"/>
    </source>
</evidence>
<organism evidence="3 4">
    <name type="scientific">Stephania japonica</name>
    <dbReference type="NCBI Taxonomy" id="461633"/>
    <lineage>
        <taxon>Eukaryota</taxon>
        <taxon>Viridiplantae</taxon>
        <taxon>Streptophyta</taxon>
        <taxon>Embryophyta</taxon>
        <taxon>Tracheophyta</taxon>
        <taxon>Spermatophyta</taxon>
        <taxon>Magnoliopsida</taxon>
        <taxon>Ranunculales</taxon>
        <taxon>Menispermaceae</taxon>
        <taxon>Menispermoideae</taxon>
        <taxon>Cissampelideae</taxon>
        <taxon>Stephania</taxon>
    </lineage>
</organism>
<evidence type="ECO:0000313" key="3">
    <source>
        <dbReference type="EMBL" id="KAK9124794.1"/>
    </source>
</evidence>
<gene>
    <name evidence="3" type="ORF">Sjap_014396</name>
</gene>
<dbReference type="Proteomes" id="UP001417504">
    <property type="component" value="Unassembled WGS sequence"/>
</dbReference>
<feature type="compositionally biased region" description="Low complexity" evidence="1">
    <location>
        <begin position="54"/>
        <end position="74"/>
    </location>
</feature>
<feature type="compositionally biased region" description="Acidic residues" evidence="1">
    <location>
        <begin position="358"/>
        <end position="369"/>
    </location>
</feature>
<feature type="transmembrane region" description="Helical" evidence="2">
    <location>
        <begin position="163"/>
        <end position="190"/>
    </location>
</feature>
<evidence type="ECO:0000313" key="4">
    <source>
        <dbReference type="Proteomes" id="UP001417504"/>
    </source>
</evidence>
<proteinExistence type="predicted"/>
<feature type="transmembrane region" description="Helical" evidence="2">
    <location>
        <begin position="196"/>
        <end position="216"/>
    </location>
</feature>
<keyword evidence="2" id="KW-0472">Membrane</keyword>
<name>A0AAP0NZX9_9MAGN</name>
<comment type="caution">
    <text evidence="3">The sequence shown here is derived from an EMBL/GenBank/DDBJ whole genome shotgun (WGS) entry which is preliminary data.</text>
</comment>
<evidence type="ECO:0000256" key="2">
    <source>
        <dbReference type="SAM" id="Phobius"/>
    </source>
</evidence>
<feature type="region of interest" description="Disordered" evidence="1">
    <location>
        <begin position="54"/>
        <end position="88"/>
    </location>
</feature>
<evidence type="ECO:0000256" key="1">
    <source>
        <dbReference type="SAM" id="MobiDB-lite"/>
    </source>
</evidence>
<dbReference type="PANTHER" id="PTHR36354:SF2">
    <property type="entry name" value="IMPORT INNER MEMBRANE TRANSLOCASE SUBUNIT"/>
    <property type="match status" value="1"/>
</dbReference>
<protein>
    <recommendedName>
        <fullName evidence="5">Import inner membrane translocase subunit</fullName>
    </recommendedName>
</protein>